<evidence type="ECO:0000313" key="2">
    <source>
        <dbReference type="EMBL" id="GIJ05738.1"/>
    </source>
</evidence>
<proteinExistence type="predicted"/>
<dbReference type="AlphaFoldDB" id="A0A8J3YDK5"/>
<feature type="transmembrane region" description="Helical" evidence="1">
    <location>
        <begin position="110"/>
        <end position="128"/>
    </location>
</feature>
<feature type="transmembrane region" description="Helical" evidence="1">
    <location>
        <begin position="87"/>
        <end position="104"/>
    </location>
</feature>
<accession>A0A8J3YDK5</accession>
<feature type="transmembrane region" description="Helical" evidence="1">
    <location>
        <begin position="187"/>
        <end position="206"/>
    </location>
</feature>
<dbReference type="EMBL" id="BOOY01000036">
    <property type="protein sequence ID" value="GIJ05738.1"/>
    <property type="molecule type" value="Genomic_DNA"/>
</dbReference>
<comment type="caution">
    <text evidence="2">The sequence shown here is derived from an EMBL/GenBank/DDBJ whole genome shotgun (WGS) entry which is preliminary data.</text>
</comment>
<name>A0A8J3YDK5_9ACTN</name>
<gene>
    <name evidence="2" type="ORF">Sya03_50900</name>
</gene>
<protein>
    <submittedName>
        <fullName evidence="2">Uncharacterized protein</fullName>
    </submittedName>
</protein>
<feature type="transmembrane region" description="Helical" evidence="1">
    <location>
        <begin position="140"/>
        <end position="167"/>
    </location>
</feature>
<sequence length="574" mass="60682">MTTIYGPPAQARPVHDRFFAHAEPGRGADGGPGGVTRDLCAAAYLDEGFAAAATDEVLGDRRRAVVPAIGYDLVLVLRHCLRARRLWLARDASLVLLLVVAYAAHRQATLTALTFAVYAATPALVRALRRRGTAVRHVIVAAAAFVFLAPMALSLAGILPLLAALGSDDPERQYAAFAELAAADPKAALAAAVVIAVALFAVCAAFRATMLATRLDADGPRAGSPAAEHRLAVVGGAQNGNVVLHSGYSPFPGAGPVVRAWSIALELRADLDAGGGAGPVPIDPVQLNRHVKRRLAALQSPALPERERVAGLALRDQIVASGTRWHGYALVDQQRQLPYSLAGPHAVEAVIRHPQAGARHFLRATVGADSAPVRGAHGETLLAAEDQGKVLSSFVHIAVEGGMLYVESVTTVLGPVRARFRAFERYGDSPGALAAAALGAAIRDAGPAVLLAPWRLARAGAGAVRAWRRADRADREHDREPLYDYGARADVRQLASRPEPASYVQALDAEKYAKLLERRISEAVVGFLREHRVDTAEYETRINHIHNESVTIHGDNHGAVAAGTGARAAAKERS</sequence>
<keyword evidence="1" id="KW-1133">Transmembrane helix</keyword>
<organism evidence="2 3">
    <name type="scientific">Spirilliplanes yamanashiensis</name>
    <dbReference type="NCBI Taxonomy" id="42233"/>
    <lineage>
        <taxon>Bacteria</taxon>
        <taxon>Bacillati</taxon>
        <taxon>Actinomycetota</taxon>
        <taxon>Actinomycetes</taxon>
        <taxon>Micromonosporales</taxon>
        <taxon>Micromonosporaceae</taxon>
        <taxon>Spirilliplanes</taxon>
    </lineage>
</organism>
<reference evidence="2" key="1">
    <citation type="submission" date="2021-01" db="EMBL/GenBank/DDBJ databases">
        <title>Whole genome shotgun sequence of Spirilliplanes yamanashiensis NBRC 15828.</title>
        <authorList>
            <person name="Komaki H."/>
            <person name="Tamura T."/>
        </authorList>
    </citation>
    <scope>NUCLEOTIDE SEQUENCE</scope>
    <source>
        <strain evidence="2">NBRC 15828</strain>
    </source>
</reference>
<keyword evidence="1" id="KW-0812">Transmembrane</keyword>
<dbReference type="RefSeq" id="WP_203940935.1">
    <property type="nucleotide sequence ID" value="NZ_BAAAGJ010000003.1"/>
</dbReference>
<evidence type="ECO:0000313" key="3">
    <source>
        <dbReference type="Proteomes" id="UP000652013"/>
    </source>
</evidence>
<keyword evidence="1" id="KW-0472">Membrane</keyword>
<evidence type="ECO:0000256" key="1">
    <source>
        <dbReference type="SAM" id="Phobius"/>
    </source>
</evidence>
<keyword evidence="3" id="KW-1185">Reference proteome</keyword>
<dbReference type="Proteomes" id="UP000652013">
    <property type="component" value="Unassembled WGS sequence"/>
</dbReference>